<name>A0AAD1RAH1_PELCU</name>
<accession>A0AAD1RAH1</accession>
<evidence type="ECO:0000256" key="1">
    <source>
        <dbReference type="SAM" id="MobiDB-lite"/>
    </source>
</evidence>
<gene>
    <name evidence="2" type="ORF">PECUL_23A024276</name>
</gene>
<reference evidence="2" key="1">
    <citation type="submission" date="2022-03" db="EMBL/GenBank/DDBJ databases">
        <authorList>
            <person name="Alioto T."/>
            <person name="Alioto T."/>
            <person name="Gomez Garrido J."/>
        </authorList>
    </citation>
    <scope>NUCLEOTIDE SEQUENCE</scope>
</reference>
<organism evidence="2 3">
    <name type="scientific">Pelobates cultripes</name>
    <name type="common">Western spadefoot toad</name>
    <dbReference type="NCBI Taxonomy" id="61616"/>
    <lineage>
        <taxon>Eukaryota</taxon>
        <taxon>Metazoa</taxon>
        <taxon>Chordata</taxon>
        <taxon>Craniata</taxon>
        <taxon>Vertebrata</taxon>
        <taxon>Euteleostomi</taxon>
        <taxon>Amphibia</taxon>
        <taxon>Batrachia</taxon>
        <taxon>Anura</taxon>
        <taxon>Pelobatoidea</taxon>
        <taxon>Pelobatidae</taxon>
        <taxon>Pelobates</taxon>
    </lineage>
</organism>
<feature type="compositionally biased region" description="Polar residues" evidence="1">
    <location>
        <begin position="24"/>
        <end position="37"/>
    </location>
</feature>
<feature type="region of interest" description="Disordered" evidence="1">
    <location>
        <begin position="24"/>
        <end position="65"/>
    </location>
</feature>
<feature type="compositionally biased region" description="Polar residues" evidence="1">
    <location>
        <begin position="44"/>
        <end position="55"/>
    </location>
</feature>
<feature type="non-terminal residue" evidence="2">
    <location>
        <position position="1"/>
    </location>
</feature>
<protein>
    <submittedName>
        <fullName evidence="2">Uncharacterized protein</fullName>
    </submittedName>
</protein>
<evidence type="ECO:0000313" key="3">
    <source>
        <dbReference type="Proteomes" id="UP001295444"/>
    </source>
</evidence>
<dbReference type="EMBL" id="OW240913">
    <property type="protein sequence ID" value="CAH2246132.1"/>
    <property type="molecule type" value="Genomic_DNA"/>
</dbReference>
<evidence type="ECO:0000313" key="2">
    <source>
        <dbReference type="EMBL" id="CAH2246132.1"/>
    </source>
</evidence>
<dbReference type="Proteomes" id="UP001295444">
    <property type="component" value="Chromosome 02"/>
</dbReference>
<feature type="non-terminal residue" evidence="2">
    <location>
        <position position="65"/>
    </location>
</feature>
<keyword evidence="3" id="KW-1185">Reference proteome</keyword>
<proteinExistence type="predicted"/>
<sequence>VPTHAGSVDPSDRFRLPLRLYRGSNSGILAYPSQNVSNRRHGPSSRTQRPSQQGCHRTGPHPTRF</sequence>
<dbReference type="AlphaFoldDB" id="A0AAD1RAH1"/>